<keyword evidence="2" id="KW-1185">Reference proteome</keyword>
<reference evidence="1" key="2">
    <citation type="submission" date="2020-09" db="EMBL/GenBank/DDBJ databases">
        <authorList>
            <person name="Sun Q."/>
            <person name="Zhou Y."/>
        </authorList>
    </citation>
    <scope>NUCLEOTIDE SEQUENCE</scope>
    <source>
        <strain evidence="1">CGMCC 4.7138</strain>
    </source>
</reference>
<accession>A0A8H9H5F5</accession>
<proteinExistence type="predicted"/>
<evidence type="ECO:0000313" key="1">
    <source>
        <dbReference type="EMBL" id="GGO16508.1"/>
    </source>
</evidence>
<sequence length="295" mass="32003">MSPRQYRAVFLQGTTTAPLSAPHARLSLVSLASLTFNEWRGLELAAATRIAEQAAAESEGRLDRVESVEHLGTTLHRVLIERDGQVFSLIPGGKVTVGFDLAAWQPAPDMLDCYREQSLSQGYGFDPDLRVHLGQYLSPRRTVTVPTLLMAVEDEPLTAPPEKMPAALTSRGLRLPHPDEWEHACGAGAATLFRWGNWCPLDRIPYGDKAGPQHQPNAFGLRIADSVYSAEVTSDPAAIHGGDGGEAVCGGYGTLLAWLPLATANHNPSIAEFVHGPDGEDMYEDFSTRPVIDLR</sequence>
<organism evidence="1 2">
    <name type="scientific">Microbispora bryophytorum</name>
    <dbReference type="NCBI Taxonomy" id="1460882"/>
    <lineage>
        <taxon>Bacteria</taxon>
        <taxon>Bacillati</taxon>
        <taxon>Actinomycetota</taxon>
        <taxon>Actinomycetes</taxon>
        <taxon>Streptosporangiales</taxon>
        <taxon>Streptosporangiaceae</taxon>
        <taxon>Microbispora</taxon>
    </lineage>
</organism>
<reference evidence="1" key="1">
    <citation type="journal article" date="2014" name="Int. J. Syst. Evol. Microbiol.">
        <title>Complete genome sequence of Corynebacterium casei LMG S-19264T (=DSM 44701T), isolated from a smear-ripened cheese.</title>
        <authorList>
            <consortium name="US DOE Joint Genome Institute (JGI-PGF)"/>
            <person name="Walter F."/>
            <person name="Albersmeier A."/>
            <person name="Kalinowski J."/>
            <person name="Ruckert C."/>
        </authorList>
    </citation>
    <scope>NUCLEOTIDE SEQUENCE</scope>
    <source>
        <strain evidence="1">CGMCC 4.7138</strain>
    </source>
</reference>
<name>A0A8H9H5F5_9ACTN</name>
<comment type="caution">
    <text evidence="1">The sequence shown here is derived from an EMBL/GenBank/DDBJ whole genome shotgun (WGS) entry which is preliminary data.</text>
</comment>
<evidence type="ECO:0008006" key="3">
    <source>
        <dbReference type="Google" id="ProtNLM"/>
    </source>
</evidence>
<protein>
    <recommendedName>
        <fullName evidence="3">Formylglycine-generating enzyme family protein</fullName>
    </recommendedName>
</protein>
<dbReference type="InterPro" id="IPR016187">
    <property type="entry name" value="CTDL_fold"/>
</dbReference>
<gene>
    <name evidence="1" type="ORF">GCM10011574_39170</name>
</gene>
<dbReference type="EMBL" id="BMMN01000006">
    <property type="protein sequence ID" value="GGO16508.1"/>
    <property type="molecule type" value="Genomic_DNA"/>
</dbReference>
<dbReference type="SUPFAM" id="SSF56436">
    <property type="entry name" value="C-type lectin-like"/>
    <property type="match status" value="1"/>
</dbReference>
<dbReference type="Proteomes" id="UP000653480">
    <property type="component" value="Unassembled WGS sequence"/>
</dbReference>
<evidence type="ECO:0000313" key="2">
    <source>
        <dbReference type="Proteomes" id="UP000653480"/>
    </source>
</evidence>
<dbReference type="AlphaFoldDB" id="A0A8H9H5F5"/>